<sequence>MPAHEDHAPASVNEASQATTPVAAVETEETAATPQADGKEDRPGLSNRQRVEAWVQALPPGSICTVRQISQHLGLPEKSVATQLPKLMPVLVERVPDTGVIGIPSEYRRVGEPVVESIAEPVAKLASPEPTEPDQDEAPASDPGSAAALIANMTPSTGPALLAFLQAHEGEEFTAERLALEVGAPLAEVQASLQALHRQGTVSAGPQLPSGEQWFGLPRAAGHASAPAQGDALPTIPPRLTFEERSVFDALRREPDGLSRRTLAARLNWGQGRTDKVVAALQQAGHLGTNGDRVRVMMPPELQGQDGAA</sequence>
<gene>
    <name evidence="2" type="ORF">ACFP90_06655</name>
</gene>
<feature type="compositionally biased region" description="Low complexity" evidence="1">
    <location>
        <begin position="17"/>
        <end position="36"/>
    </location>
</feature>
<feature type="region of interest" description="Disordered" evidence="1">
    <location>
        <begin position="123"/>
        <end position="143"/>
    </location>
</feature>
<dbReference type="EMBL" id="JBHSWB010000001">
    <property type="protein sequence ID" value="MFC6660064.1"/>
    <property type="molecule type" value="Genomic_DNA"/>
</dbReference>
<comment type="caution">
    <text evidence="2">The sequence shown here is derived from an EMBL/GenBank/DDBJ whole genome shotgun (WGS) entry which is preliminary data.</text>
</comment>
<name>A0ABW1ZJZ3_9DEIO</name>
<proteinExistence type="predicted"/>
<evidence type="ECO:0000313" key="3">
    <source>
        <dbReference type="Proteomes" id="UP001596317"/>
    </source>
</evidence>
<reference evidence="3" key="1">
    <citation type="journal article" date="2019" name="Int. J. Syst. Evol. Microbiol.">
        <title>The Global Catalogue of Microorganisms (GCM) 10K type strain sequencing project: providing services to taxonomists for standard genome sequencing and annotation.</title>
        <authorList>
            <consortium name="The Broad Institute Genomics Platform"/>
            <consortium name="The Broad Institute Genome Sequencing Center for Infectious Disease"/>
            <person name="Wu L."/>
            <person name="Ma J."/>
        </authorList>
    </citation>
    <scope>NUCLEOTIDE SEQUENCE [LARGE SCALE GENOMIC DNA]</scope>
    <source>
        <strain evidence="3">CCUG 63830</strain>
    </source>
</reference>
<evidence type="ECO:0000256" key="1">
    <source>
        <dbReference type="SAM" id="MobiDB-lite"/>
    </source>
</evidence>
<accession>A0ABW1ZJZ3</accession>
<feature type="region of interest" description="Disordered" evidence="1">
    <location>
        <begin position="1"/>
        <end position="48"/>
    </location>
</feature>
<keyword evidence="3" id="KW-1185">Reference proteome</keyword>
<evidence type="ECO:0000313" key="2">
    <source>
        <dbReference type="EMBL" id="MFC6660064.1"/>
    </source>
</evidence>
<dbReference type="Proteomes" id="UP001596317">
    <property type="component" value="Unassembled WGS sequence"/>
</dbReference>
<organism evidence="2 3">
    <name type="scientific">Deinococcus multiflagellatus</name>
    <dbReference type="NCBI Taxonomy" id="1656887"/>
    <lineage>
        <taxon>Bacteria</taxon>
        <taxon>Thermotogati</taxon>
        <taxon>Deinococcota</taxon>
        <taxon>Deinococci</taxon>
        <taxon>Deinococcales</taxon>
        <taxon>Deinococcaceae</taxon>
        <taxon>Deinococcus</taxon>
    </lineage>
</organism>
<evidence type="ECO:0008006" key="4">
    <source>
        <dbReference type="Google" id="ProtNLM"/>
    </source>
</evidence>
<dbReference type="RefSeq" id="WP_380054885.1">
    <property type="nucleotide sequence ID" value="NZ_JBHSWB010000001.1"/>
</dbReference>
<protein>
    <recommendedName>
        <fullName evidence="4">MarR family transcriptional regulator</fullName>
    </recommendedName>
</protein>